<dbReference type="InterPro" id="IPR001170">
    <property type="entry name" value="ANPR/GUC"/>
</dbReference>
<dbReference type="PROSITE" id="PS50125">
    <property type="entry name" value="GUANYLATE_CYCLASE_2"/>
    <property type="match status" value="1"/>
</dbReference>
<feature type="domain" description="Protein kinase" evidence="16">
    <location>
        <begin position="532"/>
        <end position="792"/>
    </location>
</feature>
<evidence type="ECO:0000256" key="4">
    <source>
        <dbReference type="ARBA" id="ARBA00022729"/>
    </source>
</evidence>
<dbReference type="PRINTS" id="PR00255">
    <property type="entry name" value="NATPEPTIDER"/>
</dbReference>
<dbReference type="SMART" id="SM00044">
    <property type="entry name" value="CYCc"/>
    <property type="match status" value="1"/>
</dbReference>
<dbReference type="InterPro" id="IPR029787">
    <property type="entry name" value="Nucleotide_cyclase"/>
</dbReference>
<evidence type="ECO:0000256" key="15">
    <source>
        <dbReference type="SAM" id="SignalP"/>
    </source>
</evidence>
<dbReference type="EC" id="4.6.1.2" evidence="2 14"/>
<evidence type="ECO:0000256" key="8">
    <source>
        <dbReference type="ARBA" id="ARBA00023136"/>
    </source>
</evidence>
<evidence type="ECO:0000256" key="2">
    <source>
        <dbReference type="ARBA" id="ARBA00012202"/>
    </source>
</evidence>
<evidence type="ECO:0000256" key="12">
    <source>
        <dbReference type="ARBA" id="ARBA00023293"/>
    </source>
</evidence>
<dbReference type="GO" id="GO:0035556">
    <property type="term" value="P:intracellular signal transduction"/>
    <property type="evidence" value="ECO:0007669"/>
    <property type="project" value="InterPro"/>
</dbReference>
<evidence type="ECO:0000256" key="11">
    <source>
        <dbReference type="ARBA" id="ARBA00023239"/>
    </source>
</evidence>
<evidence type="ECO:0000256" key="14">
    <source>
        <dbReference type="RuleBase" id="RU003431"/>
    </source>
</evidence>
<dbReference type="Proteomes" id="UP000549394">
    <property type="component" value="Unassembled WGS sequence"/>
</dbReference>
<dbReference type="PROSITE" id="PS50011">
    <property type="entry name" value="PROTEIN_KINASE_DOM"/>
    <property type="match status" value="1"/>
</dbReference>
<accession>A0A7I8W720</accession>
<comment type="similarity">
    <text evidence="13">Belongs to the adenylyl cyclase class-4/guanylyl cyclase family.</text>
</comment>
<sequence length="1061" mass="119447">MFRLGYTLFLWPLVLTKDINLGILLPFSGPEKDIGQSIAGASRIAIDKINSDKNLLPDREIKFFWTDTACSAGQGLYKVVDMWFKYGKNLHALIGGYCDAVCEPVGLLASHWNLPLISYGCSSSSLSNKNSYPTVCRTVGPFSKLSPMLVAVAQYFNWRRIAIISSTENVWQLTSFQIKVELEASGVHIPVFHSFDPGHVKITGKEKALHSAILKDVKEKARIVIICAYGGDIREMMLFAKGLNMTSSGKYAFITINLQRGAYIGESSWMGDDGRDEEAFEAFIGLLNVHINKPNTEKYKAFEDLVRIRNQEDPFQGNFYETIDVHAGSLYDAVYLYAFGLNKTLETGGDEFNGSLVAKNMINLTYPGIDGLVSIDETGDRNPDYSLQDFKNGLFEDFAEYIYSTKTFTVNSDILIIFPGNKSVPPKDGPDCGWNNEFCPDEKDKSSITIIISFVCAIAVSFTILGIGVTTYLKKKNYEHQIQQTELWKINYNQLELIDAKNVKNYKGGIIRTASSSRIMSRMTDDSSNDDTSYREQTSQQIFSCIARYKGKTVTIKNIENDDIRLTRQLLVELKAMRDLTHDNINQFVGLCLEKPHVSFIENYCPRGSIQDVLARDDKLIDEFQFSFAIDIASGVAYLHNSPLHSHGRLKSGNCLVDSRWIVKLSDFGCPWLRKNDLGSEDCFYQAYFWTAPELLRDGCSALRGTQQGDAYSYGIILQEIISRNVPFYSENAISPKEIIECIKHKTGNPFRPRLTDTNCNPSLLQLMISCWSEEPEKRPTFSEIKKALKKMSGGKETNVMDKMVHMLERYANQLESEVLERTNELAEEKKKTDMLLYRMLPKQVADALKSNEDVTPRSYESVTIYFSDIVGFTQMASESTPLQVVDFLNELYTNFDTIIDNYKVETIGDAYMVTSGVPQEFSTHAPEIATMALDILSCLTTFRIKHMEEKRVFVRIGIHSGPVVTGIVGQKMPRYCLFGDTVNTASRMESTSLALRIQVSETTGFFLREDGSFSLEERGGVSIKGKGTMKTYWLLGKTGFTKTLPSPPSPPLKPKQHVEE</sequence>
<dbReference type="Pfam" id="PF07714">
    <property type="entry name" value="PK_Tyr_Ser-Thr"/>
    <property type="match status" value="1"/>
</dbReference>
<dbReference type="GO" id="GO:0005525">
    <property type="term" value="F:GTP binding"/>
    <property type="evidence" value="ECO:0007669"/>
    <property type="project" value="UniProtKB-KW"/>
</dbReference>
<dbReference type="EMBL" id="CAJFCJ010000020">
    <property type="protein sequence ID" value="CAD5124055.1"/>
    <property type="molecule type" value="Genomic_DNA"/>
</dbReference>
<evidence type="ECO:0000256" key="7">
    <source>
        <dbReference type="ARBA" id="ARBA00023134"/>
    </source>
</evidence>
<dbReference type="Gene3D" id="1.10.510.10">
    <property type="entry name" value="Transferase(Phosphotransferase) domain 1"/>
    <property type="match status" value="1"/>
</dbReference>
<dbReference type="PROSITE" id="PS00452">
    <property type="entry name" value="GUANYLATE_CYCLASE_1"/>
    <property type="match status" value="1"/>
</dbReference>
<dbReference type="GO" id="GO:0005524">
    <property type="term" value="F:ATP binding"/>
    <property type="evidence" value="ECO:0007669"/>
    <property type="project" value="InterPro"/>
</dbReference>
<keyword evidence="5" id="KW-0547">Nucleotide-binding</keyword>
<evidence type="ECO:0000259" key="16">
    <source>
        <dbReference type="PROSITE" id="PS50011"/>
    </source>
</evidence>
<protein>
    <recommendedName>
        <fullName evidence="2 14">Guanylate cyclase</fullName>
        <ecNumber evidence="2 14">4.6.1.2</ecNumber>
    </recommendedName>
</protein>
<evidence type="ECO:0000256" key="5">
    <source>
        <dbReference type="ARBA" id="ARBA00022741"/>
    </source>
</evidence>
<proteinExistence type="inferred from homology"/>
<dbReference type="InterPro" id="IPR011009">
    <property type="entry name" value="Kinase-like_dom_sf"/>
</dbReference>
<keyword evidence="12 14" id="KW-0141">cGMP biosynthesis</keyword>
<organism evidence="18 19">
    <name type="scientific">Dimorphilus gyrociliatus</name>
    <dbReference type="NCBI Taxonomy" id="2664684"/>
    <lineage>
        <taxon>Eukaryota</taxon>
        <taxon>Metazoa</taxon>
        <taxon>Spiralia</taxon>
        <taxon>Lophotrochozoa</taxon>
        <taxon>Annelida</taxon>
        <taxon>Polychaeta</taxon>
        <taxon>Polychaeta incertae sedis</taxon>
        <taxon>Dinophilidae</taxon>
        <taxon>Dimorphilus</taxon>
    </lineage>
</organism>
<dbReference type="GO" id="GO:0005886">
    <property type="term" value="C:plasma membrane"/>
    <property type="evidence" value="ECO:0007669"/>
    <property type="project" value="TreeGrafter"/>
</dbReference>
<keyword evidence="9" id="KW-0675">Receptor</keyword>
<dbReference type="SUPFAM" id="SSF53822">
    <property type="entry name" value="Periplasmic binding protein-like I"/>
    <property type="match status" value="1"/>
</dbReference>
<comment type="catalytic activity">
    <reaction evidence="14">
        <text>GTP = 3',5'-cyclic GMP + diphosphate</text>
        <dbReference type="Rhea" id="RHEA:13665"/>
        <dbReference type="ChEBI" id="CHEBI:33019"/>
        <dbReference type="ChEBI" id="CHEBI:37565"/>
        <dbReference type="ChEBI" id="CHEBI:57746"/>
        <dbReference type="EC" id="4.6.1.2"/>
    </reaction>
</comment>
<reference evidence="18 19" key="1">
    <citation type="submission" date="2020-08" db="EMBL/GenBank/DDBJ databases">
        <authorList>
            <person name="Hejnol A."/>
        </authorList>
    </citation>
    <scope>NUCLEOTIDE SEQUENCE [LARGE SCALE GENOMIC DNA]</scope>
</reference>
<evidence type="ECO:0000256" key="1">
    <source>
        <dbReference type="ARBA" id="ARBA00004479"/>
    </source>
</evidence>
<dbReference type="GO" id="GO:0004383">
    <property type="term" value="F:guanylate cyclase activity"/>
    <property type="evidence" value="ECO:0007669"/>
    <property type="project" value="UniProtKB-EC"/>
</dbReference>
<dbReference type="GO" id="GO:0001653">
    <property type="term" value="F:peptide receptor activity"/>
    <property type="evidence" value="ECO:0007669"/>
    <property type="project" value="TreeGrafter"/>
</dbReference>
<dbReference type="Pfam" id="PF00211">
    <property type="entry name" value="Guanylate_cyc"/>
    <property type="match status" value="1"/>
</dbReference>
<dbReference type="InterPro" id="IPR018297">
    <property type="entry name" value="A/G_cyclase_CS"/>
</dbReference>
<dbReference type="SUPFAM" id="SSF56112">
    <property type="entry name" value="Protein kinase-like (PK-like)"/>
    <property type="match status" value="1"/>
</dbReference>
<dbReference type="InterPro" id="IPR001054">
    <property type="entry name" value="A/G_cyclase"/>
</dbReference>
<evidence type="ECO:0000259" key="17">
    <source>
        <dbReference type="PROSITE" id="PS50125"/>
    </source>
</evidence>
<keyword evidence="4 15" id="KW-0732">Signal</keyword>
<dbReference type="InterPro" id="IPR001828">
    <property type="entry name" value="ANF_lig-bd_rcpt"/>
</dbReference>
<evidence type="ECO:0000256" key="3">
    <source>
        <dbReference type="ARBA" id="ARBA00022692"/>
    </source>
</evidence>
<feature type="domain" description="Guanylate cyclase" evidence="17">
    <location>
        <begin position="864"/>
        <end position="990"/>
    </location>
</feature>
<evidence type="ECO:0000313" key="19">
    <source>
        <dbReference type="Proteomes" id="UP000549394"/>
    </source>
</evidence>
<keyword evidence="10" id="KW-0325">Glycoprotein</keyword>
<keyword evidence="6" id="KW-1133">Transmembrane helix</keyword>
<evidence type="ECO:0000313" key="18">
    <source>
        <dbReference type="EMBL" id="CAD5124055.1"/>
    </source>
</evidence>
<dbReference type="Pfam" id="PF01094">
    <property type="entry name" value="ANF_receptor"/>
    <property type="match status" value="1"/>
</dbReference>
<gene>
    <name evidence="18" type="ORF">DGYR_LOCUS11655</name>
</gene>
<dbReference type="OrthoDB" id="1890790at2759"/>
<dbReference type="CDD" id="cd07302">
    <property type="entry name" value="CHD"/>
    <property type="match status" value="1"/>
</dbReference>
<dbReference type="SUPFAM" id="SSF55073">
    <property type="entry name" value="Nucleotide cyclase"/>
    <property type="match status" value="1"/>
</dbReference>
<keyword evidence="19" id="KW-1185">Reference proteome</keyword>
<evidence type="ECO:0000256" key="13">
    <source>
        <dbReference type="RuleBase" id="RU000405"/>
    </source>
</evidence>
<dbReference type="PANTHER" id="PTHR11920">
    <property type="entry name" value="GUANYLYL CYCLASE"/>
    <property type="match status" value="1"/>
</dbReference>
<comment type="subcellular location">
    <subcellularLocation>
        <location evidence="1">Membrane</location>
        <topology evidence="1">Single-pass type I membrane protein</topology>
    </subcellularLocation>
</comment>
<dbReference type="InterPro" id="IPR028082">
    <property type="entry name" value="Peripla_BP_I"/>
</dbReference>
<dbReference type="GO" id="GO:0007168">
    <property type="term" value="P:receptor guanylyl cyclase signaling pathway"/>
    <property type="evidence" value="ECO:0007669"/>
    <property type="project" value="TreeGrafter"/>
</dbReference>
<dbReference type="InterPro" id="IPR001245">
    <property type="entry name" value="Ser-Thr/Tyr_kinase_cat_dom"/>
</dbReference>
<evidence type="ECO:0000256" key="9">
    <source>
        <dbReference type="ARBA" id="ARBA00023170"/>
    </source>
</evidence>
<dbReference type="FunFam" id="3.30.70.1230:FF:000004">
    <property type="entry name" value="Guanylate cyclase"/>
    <property type="match status" value="1"/>
</dbReference>
<dbReference type="Gene3D" id="6.10.250.780">
    <property type="match status" value="1"/>
</dbReference>
<feature type="chain" id="PRO_5029691655" description="Guanylate cyclase" evidence="15">
    <location>
        <begin position="17"/>
        <end position="1061"/>
    </location>
</feature>
<keyword evidence="7" id="KW-0342">GTP-binding</keyword>
<keyword evidence="8" id="KW-0472">Membrane</keyword>
<dbReference type="PANTHER" id="PTHR11920:SF335">
    <property type="entry name" value="GUANYLATE CYCLASE"/>
    <property type="match status" value="1"/>
</dbReference>
<evidence type="ECO:0000256" key="6">
    <source>
        <dbReference type="ARBA" id="ARBA00022989"/>
    </source>
</evidence>
<keyword evidence="3" id="KW-0812">Transmembrane</keyword>
<dbReference type="GO" id="GO:0004016">
    <property type="term" value="F:adenylate cyclase activity"/>
    <property type="evidence" value="ECO:0007669"/>
    <property type="project" value="TreeGrafter"/>
</dbReference>
<dbReference type="Gene3D" id="3.40.50.2300">
    <property type="match status" value="2"/>
</dbReference>
<dbReference type="GO" id="GO:0004672">
    <property type="term" value="F:protein kinase activity"/>
    <property type="evidence" value="ECO:0007669"/>
    <property type="project" value="InterPro"/>
</dbReference>
<dbReference type="Pfam" id="PF07701">
    <property type="entry name" value="HNOBA"/>
    <property type="match status" value="1"/>
</dbReference>
<name>A0A7I8W720_9ANNE</name>
<evidence type="ECO:0000256" key="10">
    <source>
        <dbReference type="ARBA" id="ARBA00023180"/>
    </source>
</evidence>
<dbReference type="InterPro" id="IPR050401">
    <property type="entry name" value="Cyclic_nucleotide_synthase"/>
</dbReference>
<dbReference type="CDD" id="cd06352">
    <property type="entry name" value="PBP1_NPR_GC-like"/>
    <property type="match status" value="1"/>
</dbReference>
<comment type="caution">
    <text evidence="18">The sequence shown here is derived from an EMBL/GenBank/DDBJ whole genome shotgun (WGS) entry which is preliminary data.</text>
</comment>
<keyword evidence="11 13" id="KW-0456">Lyase</keyword>
<feature type="signal peptide" evidence="15">
    <location>
        <begin position="1"/>
        <end position="16"/>
    </location>
</feature>
<dbReference type="Gene3D" id="3.30.70.1230">
    <property type="entry name" value="Nucleotide cyclase"/>
    <property type="match status" value="1"/>
</dbReference>
<dbReference type="InterPro" id="IPR000719">
    <property type="entry name" value="Prot_kinase_dom"/>
</dbReference>
<dbReference type="InterPro" id="IPR011645">
    <property type="entry name" value="HNOB_dom_associated"/>
</dbReference>
<dbReference type="AlphaFoldDB" id="A0A7I8W720"/>